<evidence type="ECO:0000256" key="1">
    <source>
        <dbReference type="SAM" id="MobiDB-lite"/>
    </source>
</evidence>
<name>A0A2A2AKY1_9BURK</name>
<gene>
    <name evidence="3" type="ORF">CK625_02775</name>
</gene>
<comment type="caution">
    <text evidence="3">The sequence shown here is derived from an EMBL/GenBank/DDBJ whole genome shotgun (WGS) entry which is preliminary data.</text>
</comment>
<feature type="signal peptide" evidence="2">
    <location>
        <begin position="1"/>
        <end position="25"/>
    </location>
</feature>
<dbReference type="Proteomes" id="UP000218054">
    <property type="component" value="Unassembled WGS sequence"/>
</dbReference>
<evidence type="ECO:0000313" key="3">
    <source>
        <dbReference type="EMBL" id="PAT38427.1"/>
    </source>
</evidence>
<evidence type="ECO:0000313" key="4">
    <source>
        <dbReference type="Proteomes" id="UP000218054"/>
    </source>
</evidence>
<keyword evidence="2" id="KW-0732">Signal</keyword>
<feature type="region of interest" description="Disordered" evidence="1">
    <location>
        <begin position="38"/>
        <end position="126"/>
    </location>
</feature>
<proteinExistence type="predicted"/>
<dbReference type="AlphaFoldDB" id="A0A2A2AKY1"/>
<feature type="chain" id="PRO_5012832882" evidence="2">
    <location>
        <begin position="26"/>
        <end position="126"/>
    </location>
</feature>
<dbReference type="RefSeq" id="WP_095538708.1">
    <property type="nucleotide sequence ID" value="NZ_NSJB01000001.1"/>
</dbReference>
<protein>
    <submittedName>
        <fullName evidence="3">Uncharacterized protein</fullName>
    </submittedName>
</protein>
<keyword evidence="4" id="KW-1185">Reference proteome</keyword>
<evidence type="ECO:0000256" key="2">
    <source>
        <dbReference type="SAM" id="SignalP"/>
    </source>
</evidence>
<accession>A0A2A2AKY1</accession>
<feature type="compositionally biased region" description="Low complexity" evidence="1">
    <location>
        <begin position="68"/>
        <end position="78"/>
    </location>
</feature>
<reference evidence="3 4" key="1">
    <citation type="submission" date="2017-08" db="EMBL/GenBank/DDBJ databases">
        <title>WGS of Clinical strains of the CDC Group NO-1 linked to zoonotic infections in humans.</title>
        <authorList>
            <person name="Bernier A.-M."/>
            <person name="Bernard K."/>
        </authorList>
    </citation>
    <scope>NUCLEOTIDE SEQUENCE [LARGE SCALE GENOMIC DNA]</scope>
    <source>
        <strain evidence="3 4">NML00-0135</strain>
    </source>
</reference>
<organism evidence="3 4">
    <name type="scientific">Vandammella animalimorsus</name>
    <dbReference type="NCBI Taxonomy" id="2029117"/>
    <lineage>
        <taxon>Bacteria</taxon>
        <taxon>Pseudomonadati</taxon>
        <taxon>Pseudomonadota</taxon>
        <taxon>Betaproteobacteria</taxon>
        <taxon>Burkholderiales</taxon>
        <taxon>Comamonadaceae</taxon>
        <taxon>Vandammella</taxon>
    </lineage>
</organism>
<feature type="compositionally biased region" description="Basic and acidic residues" evidence="1">
    <location>
        <begin position="108"/>
        <end position="126"/>
    </location>
</feature>
<sequence length="126" mass="14652">MRWTKWPWRWPRQGLLWLALLAAQAGQGLQAQPAPLASGAALQQGNDANRHWQGAPRASAERKRQLRQQRANQQPQRQAGSARRSGRHKNQQACDMARRSLRIQQDSARPDKDRLQRLRQEVRRYC</sequence>
<dbReference type="EMBL" id="NSJB01000001">
    <property type="protein sequence ID" value="PAT38427.1"/>
    <property type="molecule type" value="Genomic_DNA"/>
</dbReference>